<name>A0A9J2PRM9_ASCLU</name>
<evidence type="ECO:0000256" key="1">
    <source>
        <dbReference type="SAM" id="MobiDB-lite"/>
    </source>
</evidence>
<proteinExistence type="predicted"/>
<keyword evidence="2" id="KW-0472">Membrane</keyword>
<keyword evidence="2" id="KW-0812">Transmembrane</keyword>
<dbReference type="WBParaSite" id="ALUE_0001272501-mRNA-1">
    <property type="protein sequence ID" value="ALUE_0001272501-mRNA-1"/>
    <property type="gene ID" value="ALUE_0001272501"/>
</dbReference>
<organism evidence="4 5">
    <name type="scientific">Ascaris lumbricoides</name>
    <name type="common">Giant roundworm</name>
    <dbReference type="NCBI Taxonomy" id="6252"/>
    <lineage>
        <taxon>Eukaryota</taxon>
        <taxon>Metazoa</taxon>
        <taxon>Ecdysozoa</taxon>
        <taxon>Nematoda</taxon>
        <taxon>Chromadorea</taxon>
        <taxon>Rhabditida</taxon>
        <taxon>Spirurina</taxon>
        <taxon>Ascaridomorpha</taxon>
        <taxon>Ascaridoidea</taxon>
        <taxon>Ascarididae</taxon>
        <taxon>Ascaris</taxon>
    </lineage>
</organism>
<keyword evidence="2" id="KW-1133">Transmembrane helix</keyword>
<dbReference type="AlphaFoldDB" id="A0A9J2PRM9"/>
<accession>A0A9J2PRM9</accession>
<feature type="chain" id="PRO_5039942357" evidence="3">
    <location>
        <begin position="20"/>
        <end position="394"/>
    </location>
</feature>
<reference evidence="5" key="1">
    <citation type="submission" date="2023-03" db="UniProtKB">
        <authorList>
            <consortium name="WormBaseParasite"/>
        </authorList>
    </citation>
    <scope>IDENTIFICATION</scope>
</reference>
<dbReference type="Proteomes" id="UP000036681">
    <property type="component" value="Unplaced"/>
</dbReference>
<keyword evidence="3" id="KW-0732">Signal</keyword>
<evidence type="ECO:0000256" key="2">
    <source>
        <dbReference type="SAM" id="Phobius"/>
    </source>
</evidence>
<protein>
    <submittedName>
        <fullName evidence="5">Uncharacterized protein</fullName>
    </submittedName>
</protein>
<keyword evidence="4" id="KW-1185">Reference proteome</keyword>
<feature type="region of interest" description="Disordered" evidence="1">
    <location>
        <begin position="222"/>
        <end position="241"/>
    </location>
</feature>
<feature type="region of interest" description="Disordered" evidence="1">
    <location>
        <begin position="332"/>
        <end position="358"/>
    </location>
</feature>
<evidence type="ECO:0000313" key="4">
    <source>
        <dbReference type="Proteomes" id="UP000036681"/>
    </source>
</evidence>
<evidence type="ECO:0000313" key="5">
    <source>
        <dbReference type="WBParaSite" id="ALUE_0001272501-mRNA-1"/>
    </source>
</evidence>
<feature type="signal peptide" evidence="3">
    <location>
        <begin position="1"/>
        <end position="19"/>
    </location>
</feature>
<sequence>MGSIIIAIVIAIWFIVCNCASDPQQDSSAAFFASLSRCYRNDGFGDDYVRRSSNSTYCYYSPKLIMNITKLGMERKGKGMQSMKIRFLQAEDTRTLITAYCNRTKEDTILTIENNNDTTFLWNLSRAFLEIKHRWQNDTMDVCVFLETDLATAKNRKTTNYLKEFLTGREACLGMNGQVYSRRSEVVLIICQFNSSSKLVDDVENFQIRSKRDFDFEYDAGEPKHHNLVNPHTTATTDTTTSQREILSKTTETLEKSTMNFTTVRTSNEGNNKSQEETTIKLSIEMTIDHTTTGDLPKEIDSLLVFMNASTWQPEMDSTDNASTITSTMVLKNSPAPEENPGNAVQAEQSSPPQSKKDADKNMRIALITLAVVMGTAELGSLTFVILVYNNVIS</sequence>
<evidence type="ECO:0000256" key="3">
    <source>
        <dbReference type="SAM" id="SignalP"/>
    </source>
</evidence>
<feature type="transmembrane region" description="Helical" evidence="2">
    <location>
        <begin position="365"/>
        <end position="389"/>
    </location>
</feature>